<evidence type="ECO:0000313" key="1">
    <source>
        <dbReference type="EMBL" id="OTG27257.1"/>
    </source>
</evidence>
<reference evidence="2" key="1">
    <citation type="journal article" date="2017" name="Nature">
        <title>The sunflower genome provides insights into oil metabolism, flowering and Asterid evolution.</title>
        <authorList>
            <person name="Badouin H."/>
            <person name="Gouzy J."/>
            <person name="Grassa C.J."/>
            <person name="Murat F."/>
            <person name="Staton S.E."/>
            <person name="Cottret L."/>
            <person name="Lelandais-Briere C."/>
            <person name="Owens G.L."/>
            <person name="Carrere S."/>
            <person name="Mayjonade B."/>
            <person name="Legrand L."/>
            <person name="Gill N."/>
            <person name="Kane N.C."/>
            <person name="Bowers J.E."/>
            <person name="Hubner S."/>
            <person name="Bellec A."/>
            <person name="Berard A."/>
            <person name="Berges H."/>
            <person name="Blanchet N."/>
            <person name="Boniface M.C."/>
            <person name="Brunel D."/>
            <person name="Catrice O."/>
            <person name="Chaidir N."/>
            <person name="Claudel C."/>
            <person name="Donnadieu C."/>
            <person name="Faraut T."/>
            <person name="Fievet G."/>
            <person name="Helmstetter N."/>
            <person name="King M."/>
            <person name="Knapp S.J."/>
            <person name="Lai Z."/>
            <person name="Le Paslier M.C."/>
            <person name="Lippi Y."/>
            <person name="Lorenzon L."/>
            <person name="Mandel J.R."/>
            <person name="Marage G."/>
            <person name="Marchand G."/>
            <person name="Marquand E."/>
            <person name="Bret-Mestries E."/>
            <person name="Morien E."/>
            <person name="Nambeesan S."/>
            <person name="Nguyen T."/>
            <person name="Pegot-Espagnet P."/>
            <person name="Pouilly N."/>
            <person name="Raftis F."/>
            <person name="Sallet E."/>
            <person name="Schiex T."/>
            <person name="Thomas J."/>
            <person name="Vandecasteele C."/>
            <person name="Vares D."/>
            <person name="Vear F."/>
            <person name="Vautrin S."/>
            <person name="Crespi M."/>
            <person name="Mangin B."/>
            <person name="Burke J.M."/>
            <person name="Salse J."/>
            <person name="Munos S."/>
            <person name="Vincourt P."/>
            <person name="Rieseberg L.H."/>
            <person name="Langlade N.B."/>
        </authorList>
    </citation>
    <scope>NUCLEOTIDE SEQUENCE [LARGE SCALE GENOMIC DNA]</scope>
    <source>
        <strain evidence="2">cv. SF193</strain>
    </source>
</reference>
<evidence type="ECO:0000313" key="2">
    <source>
        <dbReference type="Proteomes" id="UP000215914"/>
    </source>
</evidence>
<accession>A0A251UV55</accession>
<dbReference type="EMBL" id="CM007893">
    <property type="protein sequence ID" value="OTG27257.1"/>
    <property type="molecule type" value="Genomic_DNA"/>
</dbReference>
<dbReference type="Proteomes" id="UP000215914">
    <property type="component" value="Chromosome 4"/>
</dbReference>
<gene>
    <name evidence="1" type="ORF">HannXRQ_Chr04g0098111</name>
</gene>
<sequence length="152" mass="17414">MHNGFRCLSHSNPPPHLSLSWRFRNPKLSSPDLFENLLSSPDLGFLHVIQDLAIAVFSLKRDLEFLHTLQDLAFTVRFDTFQIEIPFSIFVLSLPQRSGFGSVDPKGKTIRDVLLPQKSLCTFIYIHLVRAKPCKTQNFIQMMFVSALNLQI</sequence>
<dbReference type="InParanoid" id="A0A251UV55"/>
<proteinExistence type="predicted"/>
<name>A0A251UV55_HELAN</name>
<organism evidence="1 2">
    <name type="scientific">Helianthus annuus</name>
    <name type="common">Common sunflower</name>
    <dbReference type="NCBI Taxonomy" id="4232"/>
    <lineage>
        <taxon>Eukaryota</taxon>
        <taxon>Viridiplantae</taxon>
        <taxon>Streptophyta</taxon>
        <taxon>Embryophyta</taxon>
        <taxon>Tracheophyta</taxon>
        <taxon>Spermatophyta</taxon>
        <taxon>Magnoliopsida</taxon>
        <taxon>eudicotyledons</taxon>
        <taxon>Gunneridae</taxon>
        <taxon>Pentapetalae</taxon>
        <taxon>asterids</taxon>
        <taxon>campanulids</taxon>
        <taxon>Asterales</taxon>
        <taxon>Asteraceae</taxon>
        <taxon>Asteroideae</taxon>
        <taxon>Heliantheae alliance</taxon>
        <taxon>Heliantheae</taxon>
        <taxon>Helianthus</taxon>
    </lineage>
</organism>
<keyword evidence="2" id="KW-1185">Reference proteome</keyword>
<protein>
    <submittedName>
        <fullName evidence="1">Uncharacterized protein</fullName>
    </submittedName>
</protein>
<dbReference type="AlphaFoldDB" id="A0A251UV55"/>